<reference evidence="1 2" key="1">
    <citation type="submission" date="2017-07" db="EMBL/GenBank/DDBJ databases">
        <title>Genome sequence of the Sordaria macrospora wild type strain R19027.</title>
        <authorList>
            <person name="Nowrousian M."/>
            <person name="Teichert I."/>
            <person name="Kueck U."/>
        </authorList>
    </citation>
    <scope>NUCLEOTIDE SEQUENCE [LARGE SCALE GENOMIC DNA]</scope>
    <source>
        <strain evidence="1 2">R19027</strain>
        <tissue evidence="1">Mycelium</tissue>
    </source>
</reference>
<accession>A0A8S8ZYR1</accession>
<proteinExistence type="predicted"/>
<comment type="caution">
    <text evidence="1">The sequence shown here is derived from an EMBL/GenBank/DDBJ whole genome shotgun (WGS) entry which is preliminary data.</text>
</comment>
<dbReference type="Proteomes" id="UP000433876">
    <property type="component" value="Unassembled WGS sequence"/>
</dbReference>
<dbReference type="VEuPathDB" id="FungiDB:SMAC_01670"/>
<sequence>MSQQNPSTPIYPLGVFPEKTQEFFVQATKASDLEVEQAMVKDAQTPVYPPRLASLFGKMKNKDMQKYAEWWAKMQDKDKNGPPVPASTVEKAAEQIHTATDAIIYSWDTDLAPDWTKKEVEARPLSGISECDGSGDQKVD</sequence>
<organism evidence="1 2">
    <name type="scientific">Sordaria macrospora</name>
    <dbReference type="NCBI Taxonomy" id="5147"/>
    <lineage>
        <taxon>Eukaryota</taxon>
        <taxon>Fungi</taxon>
        <taxon>Dikarya</taxon>
        <taxon>Ascomycota</taxon>
        <taxon>Pezizomycotina</taxon>
        <taxon>Sordariomycetes</taxon>
        <taxon>Sordariomycetidae</taxon>
        <taxon>Sordariales</taxon>
        <taxon>Sordariaceae</taxon>
        <taxon>Sordaria</taxon>
    </lineage>
</organism>
<name>A0A8S8ZYR1_SORMA</name>
<dbReference type="AlphaFoldDB" id="A0A8S8ZYR1"/>
<evidence type="ECO:0000313" key="2">
    <source>
        <dbReference type="Proteomes" id="UP000433876"/>
    </source>
</evidence>
<protein>
    <submittedName>
        <fullName evidence="1">Uncharacterized protein</fullName>
    </submittedName>
</protein>
<evidence type="ECO:0000313" key="1">
    <source>
        <dbReference type="EMBL" id="KAA8635924.1"/>
    </source>
</evidence>
<dbReference type="EMBL" id="NMPR01000008">
    <property type="protein sequence ID" value="KAA8635924.1"/>
    <property type="molecule type" value="Genomic_DNA"/>
</dbReference>
<gene>
    <name evidence="1" type="ORF">SMACR_01670</name>
</gene>